<dbReference type="AlphaFoldDB" id="A0A819YVU0"/>
<feature type="chain" id="PRO_5036236462" evidence="1">
    <location>
        <begin position="29"/>
        <end position="82"/>
    </location>
</feature>
<feature type="signal peptide" evidence="1">
    <location>
        <begin position="1"/>
        <end position="28"/>
    </location>
</feature>
<comment type="caution">
    <text evidence="7">The sequence shown here is derived from an EMBL/GenBank/DDBJ whole genome shotgun (WGS) entry which is preliminary data.</text>
</comment>
<dbReference type="EMBL" id="CAJNOM010000555">
    <property type="protein sequence ID" value="CAF1498546.1"/>
    <property type="molecule type" value="Genomic_DNA"/>
</dbReference>
<dbReference type="Proteomes" id="UP000663844">
    <property type="component" value="Unassembled WGS sequence"/>
</dbReference>
<dbReference type="OrthoDB" id="10302972at2759"/>
<dbReference type="Proteomes" id="UP000663881">
    <property type="component" value="Unassembled WGS sequence"/>
</dbReference>
<dbReference type="EMBL" id="CAJNOI010000053">
    <property type="protein sequence ID" value="CAF0952329.1"/>
    <property type="molecule type" value="Genomic_DNA"/>
</dbReference>
<dbReference type="Proteomes" id="UP000663832">
    <property type="component" value="Unassembled WGS sequence"/>
</dbReference>
<reference evidence="7" key="1">
    <citation type="submission" date="2021-02" db="EMBL/GenBank/DDBJ databases">
        <authorList>
            <person name="Nowell W R."/>
        </authorList>
    </citation>
    <scope>NUCLEOTIDE SEQUENCE</scope>
</reference>
<accession>A0A819YVU0</accession>
<evidence type="ECO:0000313" key="9">
    <source>
        <dbReference type="Proteomes" id="UP000663881"/>
    </source>
</evidence>
<evidence type="ECO:0000313" key="8">
    <source>
        <dbReference type="Proteomes" id="UP000663832"/>
    </source>
</evidence>
<dbReference type="EMBL" id="CAJNON010000280">
    <property type="protein sequence ID" value="CAF1165499.1"/>
    <property type="molecule type" value="Genomic_DNA"/>
</dbReference>
<dbReference type="EMBL" id="CAJOAY010007352">
    <property type="protein sequence ID" value="CAF4164069.1"/>
    <property type="molecule type" value="Genomic_DNA"/>
</dbReference>
<proteinExistence type="predicted"/>
<evidence type="ECO:0000313" key="6">
    <source>
        <dbReference type="EMBL" id="CAF3997698.1"/>
    </source>
</evidence>
<dbReference type="Proteomes" id="UP000663845">
    <property type="component" value="Unassembled WGS sequence"/>
</dbReference>
<organism evidence="7 9">
    <name type="scientific">Adineta steineri</name>
    <dbReference type="NCBI Taxonomy" id="433720"/>
    <lineage>
        <taxon>Eukaryota</taxon>
        <taxon>Metazoa</taxon>
        <taxon>Spiralia</taxon>
        <taxon>Gnathifera</taxon>
        <taxon>Rotifera</taxon>
        <taxon>Eurotatoria</taxon>
        <taxon>Bdelloidea</taxon>
        <taxon>Adinetida</taxon>
        <taxon>Adinetidae</taxon>
        <taxon>Adineta</taxon>
    </lineage>
</organism>
<dbReference type="EMBL" id="CAJOAZ010003284">
    <property type="protein sequence ID" value="CAF3997698.1"/>
    <property type="molecule type" value="Genomic_DNA"/>
</dbReference>
<protein>
    <submittedName>
        <fullName evidence="7">Uncharacterized protein</fullName>
    </submittedName>
</protein>
<evidence type="ECO:0000313" key="3">
    <source>
        <dbReference type="EMBL" id="CAF1109063.1"/>
    </source>
</evidence>
<dbReference type="Proteomes" id="UP000663891">
    <property type="component" value="Unassembled WGS sequence"/>
</dbReference>
<evidence type="ECO:0000313" key="5">
    <source>
        <dbReference type="EMBL" id="CAF1498546.1"/>
    </source>
</evidence>
<gene>
    <name evidence="2" type="ORF">BJG266_LOCUS13285</name>
    <name evidence="3" type="ORF">JYZ213_LOCUS21820</name>
    <name evidence="7" type="ORF">OKA104_LOCUS38968</name>
    <name evidence="6" type="ORF">OXD698_LOCUS29331</name>
    <name evidence="5" type="ORF">QVE165_LOCUS43347</name>
    <name evidence="4" type="ORF">VCS650_LOCUS23608</name>
</gene>
<keyword evidence="1" id="KW-0732">Signal</keyword>
<keyword evidence="8" id="KW-1185">Reference proteome</keyword>
<evidence type="ECO:0000256" key="1">
    <source>
        <dbReference type="SAM" id="SignalP"/>
    </source>
</evidence>
<evidence type="ECO:0000313" key="7">
    <source>
        <dbReference type="EMBL" id="CAF4164069.1"/>
    </source>
</evidence>
<name>A0A819YVU0_9BILA</name>
<dbReference type="Proteomes" id="UP000663877">
    <property type="component" value="Unassembled WGS sequence"/>
</dbReference>
<evidence type="ECO:0000313" key="2">
    <source>
        <dbReference type="EMBL" id="CAF0952329.1"/>
    </source>
</evidence>
<evidence type="ECO:0000313" key="4">
    <source>
        <dbReference type="EMBL" id="CAF1165499.1"/>
    </source>
</evidence>
<dbReference type="EMBL" id="CAJNOG010000242">
    <property type="protein sequence ID" value="CAF1109063.1"/>
    <property type="molecule type" value="Genomic_DNA"/>
</dbReference>
<sequence>MATFNLPKCMVIMMVLFLVLESHSTVEAVRRDEIKALLRGTKFAQNILRVKTDPLPPCTSCDTCTVDCSTGCKSCTTDAKIF</sequence>